<evidence type="ECO:0000313" key="3">
    <source>
        <dbReference type="Proteomes" id="UP000198226"/>
    </source>
</evidence>
<feature type="compositionally biased region" description="Low complexity" evidence="1">
    <location>
        <begin position="86"/>
        <end position="98"/>
    </location>
</feature>
<proteinExistence type="predicted"/>
<accession>A0A1C5KBL4</accession>
<evidence type="ECO:0000313" key="2">
    <source>
        <dbReference type="EMBL" id="SCG80223.1"/>
    </source>
</evidence>
<name>A0A1C5KBL4_9ACTN</name>
<dbReference type="AlphaFoldDB" id="A0A1C5KBL4"/>
<feature type="region of interest" description="Disordered" evidence="1">
    <location>
        <begin position="86"/>
        <end position="126"/>
    </location>
</feature>
<sequence>MSAPLPKAGDLVIVGRAASVQFLRPISCRVIRVLDWITYDGWCWLDVYQLNAKGDAVARRSIYVQPAGLEVVQPAPVARVPRRVGVPPNVRRGPAPAGMTAGGRGAVGVPAVRRPSDGGRGAAGRG</sequence>
<dbReference type="EMBL" id="LT607752">
    <property type="protein sequence ID" value="SCG80223.1"/>
    <property type="molecule type" value="Genomic_DNA"/>
</dbReference>
<keyword evidence="3" id="KW-1185">Reference proteome</keyword>
<reference evidence="3" key="1">
    <citation type="submission" date="2016-06" db="EMBL/GenBank/DDBJ databases">
        <authorList>
            <person name="Varghese N."/>
            <person name="Submissions Spin"/>
        </authorList>
    </citation>
    <scope>NUCLEOTIDE SEQUENCE [LARGE SCALE GENOMIC DNA]</scope>
    <source>
        <strain evidence="3">DSM 44983</strain>
    </source>
</reference>
<evidence type="ECO:0000256" key="1">
    <source>
        <dbReference type="SAM" id="MobiDB-lite"/>
    </source>
</evidence>
<dbReference type="Proteomes" id="UP000198226">
    <property type="component" value="Chromosome I"/>
</dbReference>
<protein>
    <submittedName>
        <fullName evidence="2">Uncharacterized protein</fullName>
    </submittedName>
</protein>
<organism evidence="2 3">
    <name type="scientific">Micromonospora rifamycinica</name>
    <dbReference type="NCBI Taxonomy" id="291594"/>
    <lineage>
        <taxon>Bacteria</taxon>
        <taxon>Bacillati</taxon>
        <taxon>Actinomycetota</taxon>
        <taxon>Actinomycetes</taxon>
        <taxon>Micromonosporales</taxon>
        <taxon>Micromonosporaceae</taxon>
        <taxon>Micromonospora</taxon>
    </lineage>
</organism>
<gene>
    <name evidence="2" type="ORF">GA0070623_4957</name>
</gene>